<dbReference type="PANTHER" id="PTHR13068:SF112">
    <property type="entry name" value="TRANSCRIPTION TERMINATION FACTOR 3, MITOCHONDRIAL"/>
    <property type="match status" value="1"/>
</dbReference>
<evidence type="ECO:0000313" key="5">
    <source>
        <dbReference type="Proteomes" id="UP001314263"/>
    </source>
</evidence>
<dbReference type="GO" id="GO:0003676">
    <property type="term" value="F:nucleic acid binding"/>
    <property type="evidence" value="ECO:0007669"/>
    <property type="project" value="InterPro"/>
</dbReference>
<keyword evidence="5" id="KW-1185">Reference proteome</keyword>
<keyword evidence="2" id="KW-0806">Transcription termination</keyword>
<name>A0AAV1I3X4_9CHLO</name>
<dbReference type="AlphaFoldDB" id="A0AAV1I3X4"/>
<sequence length="547" mass="62094">MMFHTSISAARCQRPVSCASRWQTKPAVRCLHTRYRAAAKHNVGRLRQGSQTRAYNEALSRCPDEVSGDRQTGLSRKAHGVEVEKLLLAAAEALHERVGTSKGMVWCMDVIQKSFMRRRMTPGWRIKRPELLTVDVVQSRLQGLVDLGLTEKAVTDMLSRMPTLLDYQTEQLQAMQEYLGGHGGLSRVDVASLLQHKPRILSYSLAGTALDVVDFLRGLGIERRGILKLIMMHPRLLASCVETTLRPAVFTLTDIGFSRADLARKVVQRQQLLACKPERYNEILRVMQEHGNTTEVAKKALRKEPSLILWSVKSVEHLLQSIQQLTDPPLDLNTVMQRASLLRSSPACCVRMASWLRTNLQLSENELRQCLSRNPGVLARSVEAVSRMVVDFTDAGSTPEDFKRIVCRQPMIFALSFQQNMLPKLLFLQGLRPTASGEFFCEEEIRRLIVKYPTVLSLSLANIERKLNYLVDELHREGREILTSPAYLAHSMEGRIMPRAKYMQARGVDQQRYALSSIFYIPDPEFCKTLGTDEEDYIAFKHNMRGK</sequence>
<protein>
    <submittedName>
        <fullName evidence="4">Uncharacterized protein</fullName>
    </submittedName>
</protein>
<dbReference type="SMART" id="SM00733">
    <property type="entry name" value="Mterf"/>
    <property type="match status" value="6"/>
</dbReference>
<accession>A0AAV1I3X4</accession>
<dbReference type="EMBL" id="CAUYUE010000004">
    <property type="protein sequence ID" value="CAK0770198.1"/>
    <property type="molecule type" value="Genomic_DNA"/>
</dbReference>
<dbReference type="Gene3D" id="1.25.70.10">
    <property type="entry name" value="Transcription termination factor 3, mitochondrial"/>
    <property type="match status" value="2"/>
</dbReference>
<keyword evidence="2" id="KW-0804">Transcription</keyword>
<dbReference type="InterPro" id="IPR038538">
    <property type="entry name" value="MTERF_sf"/>
</dbReference>
<comment type="similarity">
    <text evidence="1">Belongs to the mTERF family.</text>
</comment>
<dbReference type="InterPro" id="IPR003690">
    <property type="entry name" value="MTERF"/>
</dbReference>
<evidence type="ECO:0000256" key="1">
    <source>
        <dbReference type="ARBA" id="ARBA00007692"/>
    </source>
</evidence>
<keyword evidence="2" id="KW-0805">Transcription regulation</keyword>
<dbReference type="Proteomes" id="UP001314263">
    <property type="component" value="Unassembled WGS sequence"/>
</dbReference>
<dbReference type="Pfam" id="PF02536">
    <property type="entry name" value="mTERF"/>
    <property type="match status" value="1"/>
</dbReference>
<comment type="caution">
    <text evidence="4">The sequence shown here is derived from an EMBL/GenBank/DDBJ whole genome shotgun (WGS) entry which is preliminary data.</text>
</comment>
<evidence type="ECO:0000256" key="3">
    <source>
        <dbReference type="ARBA" id="ARBA00022946"/>
    </source>
</evidence>
<evidence type="ECO:0000256" key="2">
    <source>
        <dbReference type="ARBA" id="ARBA00022472"/>
    </source>
</evidence>
<dbReference type="PANTHER" id="PTHR13068">
    <property type="entry name" value="CGI-12 PROTEIN-RELATED"/>
    <property type="match status" value="1"/>
</dbReference>
<evidence type="ECO:0000313" key="4">
    <source>
        <dbReference type="EMBL" id="CAK0770198.1"/>
    </source>
</evidence>
<dbReference type="GO" id="GO:0006353">
    <property type="term" value="P:DNA-templated transcription termination"/>
    <property type="evidence" value="ECO:0007669"/>
    <property type="project" value="UniProtKB-KW"/>
</dbReference>
<reference evidence="4 5" key="1">
    <citation type="submission" date="2023-10" db="EMBL/GenBank/DDBJ databases">
        <authorList>
            <person name="Maclean D."/>
            <person name="Macfadyen A."/>
        </authorList>
    </citation>
    <scope>NUCLEOTIDE SEQUENCE [LARGE SCALE GENOMIC DNA]</scope>
</reference>
<gene>
    <name evidence="4" type="ORF">CVIRNUC_003743</name>
</gene>
<proteinExistence type="inferred from homology"/>
<organism evidence="4 5">
    <name type="scientific">Coccomyxa viridis</name>
    <dbReference type="NCBI Taxonomy" id="1274662"/>
    <lineage>
        <taxon>Eukaryota</taxon>
        <taxon>Viridiplantae</taxon>
        <taxon>Chlorophyta</taxon>
        <taxon>core chlorophytes</taxon>
        <taxon>Trebouxiophyceae</taxon>
        <taxon>Trebouxiophyceae incertae sedis</taxon>
        <taxon>Coccomyxaceae</taxon>
        <taxon>Coccomyxa</taxon>
    </lineage>
</organism>
<keyword evidence="3" id="KW-0809">Transit peptide</keyword>